<evidence type="ECO:0000256" key="4">
    <source>
        <dbReference type="ARBA" id="ARBA00023136"/>
    </source>
</evidence>
<sequence>MSKLITSIVFVALCGGQQQAGNNRGSFIFCLFYNCIDDGIDVSPTKEAAIRPSIGKACGMCKNRGLCLVSIRKWFALSIFVILIVVFNVLYTGTAWQLQKRYACKTCTELSVPELANFNELTSVISSMLQVNRHLQNKALFIDPRFTSEMHGAQAYLIDDSKLRIGEESVSDILEPNTVMMAFFDRDRLDILNLLKKHNLSWRKYNDQNLQVIMHGISHRLISFSISESKDYVEFVMRKVRRIMPKFPVMNYTVQNETFIGPANWTTFVWSLQRSKFIGCRKDLIFQLIKTYPQYYSKQPLIRNEIILTLQRFRNWAFEHGLTPMLHAGTLLGWYRECGIIPYTHDIDVAVFIEDHYDQFPEDVMNTSFIKLSLRFNKPEDLLEYKVYIENTIPMDVFFLYHDHNTSWIGGLSYTTKYRFVYPLINRTCSTNFLGYLMYVPCNALDVITTEYGVNWSKPLHSSKYFWNSSPLNKQEAGSVPPEERAESFINYESIRKKKVAGIKNKARAFTKSLIFVK</sequence>
<feature type="domain" description="LicD/FKTN/FKRP nucleotidyltransferase" evidence="7">
    <location>
        <begin position="319"/>
        <end position="372"/>
    </location>
</feature>
<organism evidence="8 9">
    <name type="scientific">Litomosoides sigmodontis</name>
    <name type="common">Filarial nematode worm</name>
    <dbReference type="NCBI Taxonomy" id="42156"/>
    <lineage>
        <taxon>Eukaryota</taxon>
        <taxon>Metazoa</taxon>
        <taxon>Ecdysozoa</taxon>
        <taxon>Nematoda</taxon>
        <taxon>Chromadorea</taxon>
        <taxon>Rhabditida</taxon>
        <taxon>Spirurina</taxon>
        <taxon>Spiruromorpha</taxon>
        <taxon>Filarioidea</taxon>
        <taxon>Onchocercidae</taxon>
        <taxon>Litomosoides</taxon>
    </lineage>
</organism>
<dbReference type="GO" id="GO:0016020">
    <property type="term" value="C:membrane"/>
    <property type="evidence" value="ECO:0007669"/>
    <property type="project" value="UniProtKB-SubCell"/>
</dbReference>
<evidence type="ECO:0000256" key="6">
    <source>
        <dbReference type="SAM" id="SignalP"/>
    </source>
</evidence>
<evidence type="ECO:0000313" key="8">
    <source>
        <dbReference type="EMBL" id="VDK80946.1"/>
    </source>
</evidence>
<accession>A0A3P6SZX7</accession>
<proteinExistence type="predicted"/>
<dbReference type="STRING" id="42156.A0A3P6SZX7"/>
<dbReference type="OMA" id="FINYESI"/>
<dbReference type="AlphaFoldDB" id="A0A3P6SZX7"/>
<evidence type="ECO:0000259" key="7">
    <source>
        <dbReference type="Pfam" id="PF04991"/>
    </source>
</evidence>
<dbReference type="OrthoDB" id="10072116at2759"/>
<comment type="subcellular location">
    <subcellularLocation>
        <location evidence="1">Membrane</location>
        <topology evidence="1">Single-pass membrane protein</topology>
    </subcellularLocation>
</comment>
<gene>
    <name evidence="8" type="ORF">NLS_LOCUS5107</name>
</gene>
<keyword evidence="2 5" id="KW-0812">Transmembrane</keyword>
<dbReference type="InterPro" id="IPR007074">
    <property type="entry name" value="LicD/FKTN/FKRP_NTP_transf"/>
</dbReference>
<keyword evidence="3 5" id="KW-1133">Transmembrane helix</keyword>
<feature type="chain" id="PRO_5018037591" description="LicD/FKTN/FKRP nucleotidyltransferase domain-containing protein" evidence="6">
    <location>
        <begin position="17"/>
        <end position="518"/>
    </location>
</feature>
<evidence type="ECO:0000256" key="2">
    <source>
        <dbReference type="ARBA" id="ARBA00022692"/>
    </source>
</evidence>
<dbReference type="Pfam" id="PF04991">
    <property type="entry name" value="LicD"/>
    <property type="match status" value="1"/>
</dbReference>
<evidence type="ECO:0000256" key="3">
    <source>
        <dbReference type="ARBA" id="ARBA00022989"/>
    </source>
</evidence>
<dbReference type="Proteomes" id="UP000277928">
    <property type="component" value="Unassembled WGS sequence"/>
</dbReference>
<dbReference type="GO" id="GO:0009100">
    <property type="term" value="P:glycoprotein metabolic process"/>
    <property type="evidence" value="ECO:0007669"/>
    <property type="project" value="UniProtKB-ARBA"/>
</dbReference>
<name>A0A3P6SZX7_LITSI</name>
<feature type="transmembrane region" description="Helical" evidence="5">
    <location>
        <begin position="74"/>
        <end position="91"/>
    </location>
</feature>
<keyword evidence="4 5" id="KW-0472">Membrane</keyword>
<evidence type="ECO:0000313" key="9">
    <source>
        <dbReference type="Proteomes" id="UP000277928"/>
    </source>
</evidence>
<reference evidence="8 9" key="1">
    <citation type="submission" date="2018-08" db="EMBL/GenBank/DDBJ databases">
        <authorList>
            <person name="Laetsch R D."/>
            <person name="Stevens L."/>
            <person name="Kumar S."/>
            <person name="Blaxter L. M."/>
        </authorList>
    </citation>
    <scope>NUCLEOTIDE SEQUENCE [LARGE SCALE GENOMIC DNA]</scope>
</reference>
<evidence type="ECO:0000256" key="5">
    <source>
        <dbReference type="SAM" id="Phobius"/>
    </source>
</evidence>
<evidence type="ECO:0000256" key="1">
    <source>
        <dbReference type="ARBA" id="ARBA00004167"/>
    </source>
</evidence>
<keyword evidence="9" id="KW-1185">Reference proteome</keyword>
<keyword evidence="6" id="KW-0732">Signal</keyword>
<dbReference type="PANTHER" id="PTHR15407:SF28">
    <property type="entry name" value="RIBITOL-5-PHOSPHATE TRANSFERASE FKTN"/>
    <property type="match status" value="1"/>
</dbReference>
<feature type="signal peptide" evidence="6">
    <location>
        <begin position="1"/>
        <end position="16"/>
    </location>
</feature>
<dbReference type="EMBL" id="UYRX01000362">
    <property type="protein sequence ID" value="VDK80946.1"/>
    <property type="molecule type" value="Genomic_DNA"/>
</dbReference>
<dbReference type="PANTHER" id="PTHR15407">
    <property type="entry name" value="FUKUTIN-RELATED"/>
    <property type="match status" value="1"/>
</dbReference>
<dbReference type="InterPro" id="IPR009644">
    <property type="entry name" value="FKTN/MNN4/W02B3.4-1"/>
</dbReference>
<protein>
    <recommendedName>
        <fullName evidence="7">LicD/FKTN/FKRP nucleotidyltransferase domain-containing protein</fullName>
    </recommendedName>
</protein>